<dbReference type="InterPro" id="IPR029058">
    <property type="entry name" value="AB_hydrolase_fold"/>
</dbReference>
<dbReference type="PANTHER" id="PTHR35602">
    <property type="entry name" value="ESTERASE YQIA-RELATED"/>
    <property type="match status" value="1"/>
</dbReference>
<reference evidence="1" key="1">
    <citation type="submission" date="2016-06" db="EMBL/GenBank/DDBJ databases">
        <title>Pandoraea oxalativorans DSM 23570 Genome Sequencing.</title>
        <authorList>
            <person name="Ee R."/>
            <person name="Lim Y.-L."/>
            <person name="Yong D."/>
            <person name="Yin W.-F."/>
            <person name="Chan K.-G."/>
        </authorList>
    </citation>
    <scope>NUCLEOTIDE SEQUENCE</scope>
    <source>
        <strain evidence="1">DSM 23570</strain>
    </source>
</reference>
<dbReference type="SUPFAM" id="SSF53474">
    <property type="entry name" value="alpha/beta-Hydrolases"/>
    <property type="match status" value="1"/>
</dbReference>
<protein>
    <submittedName>
        <fullName evidence="1">Esterase</fullName>
    </submittedName>
</protein>
<gene>
    <name evidence="1" type="ORF">MB84_01345</name>
</gene>
<dbReference type="AlphaFoldDB" id="A0A0E3Y889"/>
<accession>A0A0E3Y889</accession>
<name>A0A0E3Y889_9BURK</name>
<dbReference type="OrthoDB" id="9814831at2"/>
<dbReference type="KEGG" id="pox:MB84_01345"/>
<keyword evidence="2" id="KW-1185">Reference proteome</keyword>
<evidence type="ECO:0000313" key="1">
    <source>
        <dbReference type="EMBL" id="AKC68385.1"/>
    </source>
</evidence>
<dbReference type="RefSeq" id="WP_046289832.1">
    <property type="nucleotide sequence ID" value="NZ_CP011253.3"/>
</dbReference>
<organism evidence="1 2">
    <name type="scientific">Pandoraea oxalativorans</name>
    <dbReference type="NCBI Taxonomy" id="573737"/>
    <lineage>
        <taxon>Bacteria</taxon>
        <taxon>Pseudomonadati</taxon>
        <taxon>Pseudomonadota</taxon>
        <taxon>Betaproteobacteria</taxon>
        <taxon>Burkholderiales</taxon>
        <taxon>Burkholderiaceae</taxon>
        <taxon>Pandoraea</taxon>
    </lineage>
</organism>
<dbReference type="Proteomes" id="UP000035050">
    <property type="component" value="Chromosome"/>
</dbReference>
<sequence length="203" mass="22146">MILYLHGFRSSPRSFKAQLMAARMHRLGLGHDWACPQLPPSPLAAVVDAQRLLTGVSADELTIVGSSLGGYYATYLAEKVGCRAVLLNPATRPYDDLGKWLGEQPMWHGGGSIVVEPRHLDELRMIDVAQITRPERYYLVAATGDQTLDYRDMVAKFPGAKLTLIEGSDHGISDFANYMDDVLRFAGIDVAPSPDAASPFAGK</sequence>
<dbReference type="Pfam" id="PF05728">
    <property type="entry name" value="UPF0227"/>
    <property type="match status" value="1"/>
</dbReference>
<dbReference type="InterPro" id="IPR008886">
    <property type="entry name" value="UPF0227/Esterase_YqiA"/>
</dbReference>
<dbReference type="HOGENOM" id="CLU_090996_1_0_4"/>
<evidence type="ECO:0000313" key="2">
    <source>
        <dbReference type="Proteomes" id="UP000035050"/>
    </source>
</evidence>
<proteinExistence type="predicted"/>
<dbReference type="Gene3D" id="3.40.50.1820">
    <property type="entry name" value="alpha/beta hydrolase"/>
    <property type="match status" value="1"/>
</dbReference>
<dbReference type="PANTHER" id="PTHR35602:SF3">
    <property type="entry name" value="ESTERASE YQIA"/>
    <property type="match status" value="1"/>
</dbReference>
<dbReference type="EMBL" id="CP011253">
    <property type="protein sequence ID" value="AKC68385.1"/>
    <property type="molecule type" value="Genomic_DNA"/>
</dbReference>
<dbReference type="PATRIC" id="fig|573737.6.peg.1035"/>